<organism evidence="11 12">
    <name type="scientific">Tritrichomonas musculus</name>
    <dbReference type="NCBI Taxonomy" id="1915356"/>
    <lineage>
        <taxon>Eukaryota</taxon>
        <taxon>Metamonada</taxon>
        <taxon>Parabasalia</taxon>
        <taxon>Tritrichomonadida</taxon>
        <taxon>Tritrichomonadidae</taxon>
        <taxon>Tritrichomonas</taxon>
    </lineage>
</organism>
<protein>
    <recommendedName>
        <fullName evidence="2 9">Exportin-T</fullName>
    </recommendedName>
    <alternativeName>
        <fullName evidence="7 9">Exportin(tRNA)</fullName>
    </alternativeName>
    <alternativeName>
        <fullName evidence="8 9">tRNA exportin</fullName>
    </alternativeName>
</protein>
<keyword evidence="12" id="KW-1185">Reference proteome</keyword>
<dbReference type="InterPro" id="IPR040017">
    <property type="entry name" value="XPOT"/>
</dbReference>
<evidence type="ECO:0000256" key="7">
    <source>
        <dbReference type="ARBA" id="ARBA00029784"/>
    </source>
</evidence>
<evidence type="ECO:0000313" key="12">
    <source>
        <dbReference type="Proteomes" id="UP001470230"/>
    </source>
</evidence>
<dbReference type="SUPFAM" id="SSF48371">
    <property type="entry name" value="ARM repeat"/>
    <property type="match status" value="1"/>
</dbReference>
<accession>A0ABR2KWT0</accession>
<feature type="domain" description="Exportin-1/Importin-beta-like" evidence="10">
    <location>
        <begin position="117"/>
        <end position="241"/>
    </location>
</feature>
<dbReference type="EMBL" id="JAPFFF010000003">
    <property type="protein sequence ID" value="KAK8895554.1"/>
    <property type="molecule type" value="Genomic_DNA"/>
</dbReference>
<evidence type="ECO:0000256" key="1">
    <source>
        <dbReference type="ARBA" id="ARBA00004496"/>
    </source>
</evidence>
<comment type="function">
    <text evidence="9">tRNA nucleus export receptor which facilitates tRNA translocation across the nuclear pore complex.</text>
</comment>
<evidence type="ECO:0000256" key="4">
    <source>
        <dbReference type="ARBA" id="ARBA00022555"/>
    </source>
</evidence>
<comment type="similarity">
    <text evidence="9">Belongs to the exportin family.</text>
</comment>
<keyword evidence="5 9" id="KW-0694">RNA-binding</keyword>
<evidence type="ECO:0000256" key="8">
    <source>
        <dbReference type="ARBA" id="ARBA00032199"/>
    </source>
</evidence>
<dbReference type="PANTHER" id="PTHR15952">
    <property type="entry name" value="EXPORTIN-T/LOS1"/>
    <property type="match status" value="1"/>
</dbReference>
<evidence type="ECO:0000256" key="9">
    <source>
        <dbReference type="RuleBase" id="RU366037"/>
    </source>
</evidence>
<dbReference type="Pfam" id="PF08389">
    <property type="entry name" value="Xpo1"/>
    <property type="match status" value="1"/>
</dbReference>
<dbReference type="InterPro" id="IPR013598">
    <property type="entry name" value="Exportin-1/Importin-b-like"/>
</dbReference>
<keyword evidence="3 9" id="KW-0963">Cytoplasm</keyword>
<evidence type="ECO:0000259" key="10">
    <source>
        <dbReference type="Pfam" id="PF08389"/>
    </source>
</evidence>
<name>A0ABR2KWT0_9EUKA</name>
<evidence type="ECO:0000256" key="6">
    <source>
        <dbReference type="ARBA" id="ARBA00023242"/>
    </source>
</evidence>
<dbReference type="InterPro" id="IPR011989">
    <property type="entry name" value="ARM-like"/>
</dbReference>
<dbReference type="Gene3D" id="1.25.10.10">
    <property type="entry name" value="Leucine-rich Repeat Variant"/>
    <property type="match status" value="1"/>
</dbReference>
<dbReference type="InterPro" id="IPR016024">
    <property type="entry name" value="ARM-type_fold"/>
</dbReference>
<comment type="caution">
    <text evidence="11">The sequence shown here is derived from an EMBL/GenBank/DDBJ whole genome shotgun (WGS) entry which is preliminary data.</text>
</comment>
<keyword evidence="6 9" id="KW-0539">Nucleus</keyword>
<evidence type="ECO:0000313" key="11">
    <source>
        <dbReference type="EMBL" id="KAK8895554.1"/>
    </source>
</evidence>
<comment type="subcellular location">
    <subcellularLocation>
        <location evidence="1 9">Cytoplasm</location>
    </subcellularLocation>
    <subcellularLocation>
        <location evidence="9">Nucleus</location>
    </subcellularLocation>
    <text evidence="9">Shuttles between the nucleus and the cytoplasm.</text>
</comment>
<dbReference type="PANTHER" id="PTHR15952:SF11">
    <property type="entry name" value="EXPORTIN-T"/>
    <property type="match status" value="1"/>
</dbReference>
<proteinExistence type="inferred from homology"/>
<evidence type="ECO:0000256" key="3">
    <source>
        <dbReference type="ARBA" id="ARBA00022490"/>
    </source>
</evidence>
<reference evidence="11 12" key="1">
    <citation type="submission" date="2024-04" db="EMBL/GenBank/DDBJ databases">
        <title>Tritrichomonas musculus Genome.</title>
        <authorList>
            <person name="Alves-Ferreira E."/>
            <person name="Grigg M."/>
            <person name="Lorenzi H."/>
            <person name="Galac M."/>
        </authorList>
    </citation>
    <scope>NUCLEOTIDE SEQUENCE [LARGE SCALE GENOMIC DNA]</scope>
    <source>
        <strain evidence="11 12">EAF2021</strain>
    </source>
</reference>
<keyword evidence="4 9" id="KW-0820">tRNA-binding</keyword>
<evidence type="ECO:0000256" key="2">
    <source>
        <dbReference type="ARBA" id="ARBA00018928"/>
    </source>
</evidence>
<sequence>MNDVLAFESNLAILMEPPPSENFQNFQLTLDNLNQFCNSKDGFIFLINNLPNFQNVASKKISLIVCKNWCLFKWDEIPNEFRNQIKALLFSILIQNFDEMPQDIRNIIGDSQCSFMWNTYPDEWPTFWEELLQMHPYVILNFLTAFCSYTSTLNYDSNDTFTRVKYSIRERNSDALILSFVFSVIKNAFTNLSCNVQIPFKILTSLIHWIPLNLILNNDSMATIINALNNPLTTANAFDALTSLIERGMESEMKMQIIDLLQIPPRVISLICNDADDNILYSAAQLIENTGSFLINYSSEKVLPFYHISLQLLTNKDNNISGCVAPFIQQYTRRNPDVSSIVLNVSYPRLKDYYFYTFESDLFIDENVEDEAYCEMLFAIIRVCFQADPDDSLSFLLSICESIDVVNQMSHCIALIEILNDQKPQPEFVKFFEPLLSLSPPLSPHQTKALSSYVRFFSYVAGSFEASAITNFFTRISEFVLCPMIKEEARSILSFSLLGFTKKYQNFYFDQSVIFSFVRSFDSNLVQISALLISRLDSKEFFDTFQSCLSHLFSELQSDQGLCPLVLNFIKSLSYVEGSPHIPIIQNFLSQIQSFVKTNDELQARFIRACFASLGPESSKLITDCIPDSKERLSISALCEVTTAIVKILANQTNIDSAFNLLNHMFDSFISCFNEIDDWTIVNDSSIEIIEMVNNYLTLVESIISNISPVFLQKVFAFVSNILNSNSKYFCYQLLEKLLAFVYHASKSYSNETLHIFCSISISFLVGNRGFHPTHPGWTKVILKMVKFHATLLASVPAETIQIIAQTLTQESATPEMIQSYIESFKLTPKKRNDQCITFFEDFMKFKKSLC</sequence>
<evidence type="ECO:0000256" key="5">
    <source>
        <dbReference type="ARBA" id="ARBA00022884"/>
    </source>
</evidence>
<keyword evidence="9" id="KW-0813">Transport</keyword>
<dbReference type="Proteomes" id="UP001470230">
    <property type="component" value="Unassembled WGS sequence"/>
</dbReference>
<gene>
    <name evidence="11" type="ORF">M9Y10_024023</name>
</gene>